<keyword evidence="1" id="KW-1015">Disulfide bond</keyword>
<evidence type="ECO:0000313" key="5">
    <source>
        <dbReference type="EMBL" id="KAH8030202.1"/>
    </source>
</evidence>
<evidence type="ECO:0000256" key="3">
    <source>
        <dbReference type="SAM" id="Phobius"/>
    </source>
</evidence>
<dbReference type="Proteomes" id="UP000821866">
    <property type="component" value="Chromosome 3"/>
</dbReference>
<proteinExistence type="predicted"/>
<feature type="transmembrane region" description="Helical" evidence="3">
    <location>
        <begin position="26"/>
        <end position="44"/>
    </location>
</feature>
<evidence type="ECO:0000313" key="6">
    <source>
        <dbReference type="Proteomes" id="UP000821866"/>
    </source>
</evidence>
<dbReference type="InterPro" id="IPR000859">
    <property type="entry name" value="CUB_dom"/>
</dbReference>
<dbReference type="AlphaFoldDB" id="A0A9J6E7G2"/>
<keyword evidence="3" id="KW-0472">Membrane</keyword>
<protein>
    <recommendedName>
        <fullName evidence="4">CUB domain-containing protein</fullName>
    </recommendedName>
</protein>
<dbReference type="Pfam" id="PF26080">
    <property type="entry name" value="CUB_animal"/>
    <property type="match status" value="1"/>
</dbReference>
<dbReference type="OrthoDB" id="6337346at2759"/>
<comment type="caution">
    <text evidence="2">Lacks conserved residue(s) required for the propagation of feature annotation.</text>
</comment>
<dbReference type="PANTHER" id="PTHR33236:SF5">
    <property type="entry name" value="CUB DOMAIN-CONTAINING PROTEIN"/>
    <property type="match status" value="1"/>
</dbReference>
<accession>A0A9J6E7G2</accession>
<organism evidence="5 6">
    <name type="scientific">Rhipicephalus microplus</name>
    <name type="common">Cattle tick</name>
    <name type="synonym">Boophilus microplus</name>
    <dbReference type="NCBI Taxonomy" id="6941"/>
    <lineage>
        <taxon>Eukaryota</taxon>
        <taxon>Metazoa</taxon>
        <taxon>Ecdysozoa</taxon>
        <taxon>Arthropoda</taxon>
        <taxon>Chelicerata</taxon>
        <taxon>Arachnida</taxon>
        <taxon>Acari</taxon>
        <taxon>Parasitiformes</taxon>
        <taxon>Ixodida</taxon>
        <taxon>Ixodoidea</taxon>
        <taxon>Ixodidae</taxon>
        <taxon>Rhipicephalinae</taxon>
        <taxon>Rhipicephalus</taxon>
        <taxon>Boophilus</taxon>
    </lineage>
</organism>
<feature type="domain" description="CUB" evidence="4">
    <location>
        <begin position="156"/>
        <end position="276"/>
    </location>
</feature>
<sequence length="554" mass="59267">MAVKDGGVEGILGKGARMTGRQVMKCALVMLPAIVVVFALGTAASNAPPMELPQLPMVPVLPHKQLVKPDTQEVATSAVGGGLVPDWARPTTLLETIVHRIRGSRPCKSTDGIEEGTCLPTHSCSSTGGARLTSNDCHFTTVCCKLPQEVSSAVSCGGSIRSNNTAFRNPEFPGEFRQSGLCSAEVLFGREVCQLRLDFVHFSLAGPRVNGPRAGLCDDDVFTVATNLGSIPYPTLCGENAGQHMYIDVSEATRAVLSVNIGGEAPQGRKWHIRVSFIHCLSPQKAPASCLQYFPEPQGEFNSFNYIPGAPKQQLIAGLKYSICFRRQLGLCQINFTPATTNELFQMGNGIGPLTGARNCEDAYLFVPSGSNRALLEDTTSDRFCGNGFPGGSVSSDVQPFAVSVVTSKPRGSTSGVGAGFATRSFDGGVAVSHDGRHGSHQPPVISHPSLAMYQQMYQQMLQQLQAYKPSPGSQVGFVKDQFSVIKHSPHNLQHFQNTPFLPPQTSLITVVERPDPASGPGVQEQPQPVDAIEASNSHVGGFRLRYSMSHCNM</sequence>
<gene>
    <name evidence="5" type="ORF">HPB51_006634</name>
</gene>
<dbReference type="InterPro" id="IPR058698">
    <property type="entry name" value="CUB_metazoa"/>
</dbReference>
<comment type="caution">
    <text evidence="5">The sequence shown here is derived from an EMBL/GenBank/DDBJ whole genome shotgun (WGS) entry which is preliminary data.</text>
</comment>
<reference evidence="5" key="2">
    <citation type="submission" date="2021-09" db="EMBL/GenBank/DDBJ databases">
        <authorList>
            <person name="Jia N."/>
            <person name="Wang J."/>
            <person name="Shi W."/>
            <person name="Du L."/>
            <person name="Sun Y."/>
            <person name="Zhan W."/>
            <person name="Jiang J."/>
            <person name="Wang Q."/>
            <person name="Zhang B."/>
            <person name="Ji P."/>
            <person name="Sakyi L.B."/>
            <person name="Cui X."/>
            <person name="Yuan T."/>
            <person name="Jiang B."/>
            <person name="Yang W."/>
            <person name="Lam T.T.-Y."/>
            <person name="Chang Q."/>
            <person name="Ding S."/>
            <person name="Wang X."/>
            <person name="Zhu J."/>
            <person name="Ruan X."/>
            <person name="Zhao L."/>
            <person name="Wei J."/>
            <person name="Que T."/>
            <person name="Du C."/>
            <person name="Cheng J."/>
            <person name="Dai P."/>
            <person name="Han X."/>
            <person name="Huang E."/>
            <person name="Gao Y."/>
            <person name="Liu J."/>
            <person name="Shao H."/>
            <person name="Ye R."/>
            <person name="Li L."/>
            <person name="Wei W."/>
            <person name="Wang X."/>
            <person name="Wang C."/>
            <person name="Huo Q."/>
            <person name="Li W."/>
            <person name="Guo W."/>
            <person name="Chen H."/>
            <person name="Chen S."/>
            <person name="Zhou L."/>
            <person name="Zhou L."/>
            <person name="Ni X."/>
            <person name="Tian J."/>
            <person name="Zhou Y."/>
            <person name="Sheng Y."/>
            <person name="Liu T."/>
            <person name="Pan Y."/>
            <person name="Xia L."/>
            <person name="Li J."/>
            <person name="Zhao F."/>
            <person name="Cao W."/>
        </authorList>
    </citation>
    <scope>NUCLEOTIDE SEQUENCE</scope>
    <source>
        <strain evidence="5">Rmic-2018</strain>
        <tissue evidence="5">Larvae</tissue>
    </source>
</reference>
<dbReference type="VEuPathDB" id="VectorBase:LOC119165147"/>
<name>A0A9J6E7G2_RHIMP</name>
<evidence type="ECO:0000256" key="2">
    <source>
        <dbReference type="PROSITE-ProRule" id="PRU00059"/>
    </source>
</evidence>
<dbReference type="PROSITE" id="PS01180">
    <property type="entry name" value="CUB"/>
    <property type="match status" value="1"/>
</dbReference>
<dbReference type="EMBL" id="JABSTU010000005">
    <property type="protein sequence ID" value="KAH8030202.1"/>
    <property type="molecule type" value="Genomic_DNA"/>
</dbReference>
<dbReference type="OMA" id="RKWHIRV"/>
<keyword evidence="3" id="KW-0812">Transmembrane</keyword>
<reference evidence="5" key="1">
    <citation type="journal article" date="2020" name="Cell">
        <title>Large-Scale Comparative Analyses of Tick Genomes Elucidate Their Genetic Diversity and Vector Capacities.</title>
        <authorList>
            <consortium name="Tick Genome and Microbiome Consortium (TIGMIC)"/>
            <person name="Jia N."/>
            <person name="Wang J."/>
            <person name="Shi W."/>
            <person name="Du L."/>
            <person name="Sun Y."/>
            <person name="Zhan W."/>
            <person name="Jiang J.F."/>
            <person name="Wang Q."/>
            <person name="Zhang B."/>
            <person name="Ji P."/>
            <person name="Bell-Sakyi L."/>
            <person name="Cui X.M."/>
            <person name="Yuan T.T."/>
            <person name="Jiang B.G."/>
            <person name="Yang W.F."/>
            <person name="Lam T.T."/>
            <person name="Chang Q.C."/>
            <person name="Ding S.J."/>
            <person name="Wang X.J."/>
            <person name="Zhu J.G."/>
            <person name="Ruan X.D."/>
            <person name="Zhao L."/>
            <person name="Wei J.T."/>
            <person name="Ye R.Z."/>
            <person name="Que T.C."/>
            <person name="Du C.H."/>
            <person name="Zhou Y.H."/>
            <person name="Cheng J.X."/>
            <person name="Dai P.F."/>
            <person name="Guo W.B."/>
            <person name="Han X.H."/>
            <person name="Huang E.J."/>
            <person name="Li L.F."/>
            <person name="Wei W."/>
            <person name="Gao Y.C."/>
            <person name="Liu J.Z."/>
            <person name="Shao H.Z."/>
            <person name="Wang X."/>
            <person name="Wang C.C."/>
            <person name="Yang T.C."/>
            <person name="Huo Q.B."/>
            <person name="Li W."/>
            <person name="Chen H.Y."/>
            <person name="Chen S.E."/>
            <person name="Zhou L.G."/>
            <person name="Ni X.B."/>
            <person name="Tian J.H."/>
            <person name="Sheng Y."/>
            <person name="Liu T."/>
            <person name="Pan Y.S."/>
            <person name="Xia L.Y."/>
            <person name="Li J."/>
            <person name="Zhao F."/>
            <person name="Cao W.C."/>
        </authorList>
    </citation>
    <scope>NUCLEOTIDE SEQUENCE</scope>
    <source>
        <strain evidence="5">Rmic-2018</strain>
    </source>
</reference>
<evidence type="ECO:0000256" key="1">
    <source>
        <dbReference type="ARBA" id="ARBA00023157"/>
    </source>
</evidence>
<evidence type="ECO:0000259" key="4">
    <source>
        <dbReference type="PROSITE" id="PS01180"/>
    </source>
</evidence>
<keyword evidence="3" id="KW-1133">Transmembrane helix</keyword>
<dbReference type="PANTHER" id="PTHR33236">
    <property type="entry name" value="INTRAFLAGELLAR TRANSPORT PROTEIN 122 FAMILY PROTEIN-RELATED"/>
    <property type="match status" value="1"/>
</dbReference>
<keyword evidence="6" id="KW-1185">Reference proteome</keyword>